<dbReference type="HOGENOM" id="CLU_403208_0_0_7"/>
<evidence type="ECO:0000313" key="3">
    <source>
        <dbReference type="Proteomes" id="UP000000483"/>
    </source>
</evidence>
<dbReference type="Gene3D" id="2.160.20.80">
    <property type="entry name" value="E3 ubiquitin-protein ligase SopA"/>
    <property type="match status" value="1"/>
</dbReference>
<feature type="chain" id="PRO_5003282648" description="Pentapeptide repeat protein" evidence="1">
    <location>
        <begin position="22"/>
        <end position="682"/>
    </location>
</feature>
<evidence type="ECO:0000256" key="1">
    <source>
        <dbReference type="SAM" id="SignalP"/>
    </source>
</evidence>
<dbReference type="eggNOG" id="COG3210">
    <property type="taxonomic scope" value="Bacteria"/>
</dbReference>
<reference evidence="2 3" key="1">
    <citation type="journal article" date="2011" name="Stand. Genomic Sci.">
        <title>Complete genome sequence of the acetate-degrading sulfate reducer Desulfobacca acetoxidans type strain (ASRB2).</title>
        <authorList>
            <person name="Goker M."/>
            <person name="Teshima H."/>
            <person name="Lapidus A."/>
            <person name="Nolan M."/>
            <person name="Lucas S."/>
            <person name="Hammon N."/>
            <person name="Deshpande S."/>
            <person name="Cheng J.F."/>
            <person name="Tapia R."/>
            <person name="Han C."/>
            <person name="Goodwin L."/>
            <person name="Pitluck S."/>
            <person name="Huntemann M."/>
            <person name="Liolios K."/>
            <person name="Ivanova N."/>
            <person name="Pagani I."/>
            <person name="Mavromatis K."/>
            <person name="Ovchinikova G."/>
            <person name="Pati A."/>
            <person name="Chen A."/>
            <person name="Palaniappan K."/>
            <person name="Land M."/>
            <person name="Hauser L."/>
            <person name="Brambilla E.M."/>
            <person name="Rohde M."/>
            <person name="Spring S."/>
            <person name="Detter J.C."/>
            <person name="Woyke T."/>
            <person name="Bristow J."/>
            <person name="Eisen J.A."/>
            <person name="Markowitz V."/>
            <person name="Hugenholtz P."/>
            <person name="Kyrpides N.C."/>
            <person name="Klenk H.P."/>
        </authorList>
    </citation>
    <scope>NUCLEOTIDE SEQUENCE [LARGE SCALE GENOMIC DNA]</scope>
    <source>
        <strain evidence="3">ATCC 700848 / DSM 11109 / ASRB2</strain>
    </source>
</reference>
<sequence>MLPYILFLLIFFLSGSSPVSGQVDPDKNGSLGQLSLAEKWIVQQVSSGKVADLQQHFGQGEKFRQVRARFLVKLLTDGLEGVRIPYPGIRIMQAVVTGSFDLENAEVNHWVELLDCRFQGEVNFRDCLFKKGLTLSRDQFAQKVEMQRLRVLLSANISESIFQQPLDLWRAQIGGVLIADGLRSEDASTGANFSSMTVSQAVFFRKAVFMGPVNFSGSKIGDVGLFIGTAFAGPVDFFGAEIGSQLVIMQGQFRAAANFGNVHVGSQFIADGARFHHPSEPVNFNGLRVSHSAAFRGTAFAGPVNFVTAAIGSELQFDGARFENTSQEVNFNNLKVSQHAFFRGANFHGPVDFIGADIGGEFVAIKSRFLCPSQAVNLKEIKVGATAYFWEATCSGGIDLSGAKLLNATIGFAAENSGSIIGLTLENAVVERVLKIEHIQIGQLAARKLTVKDGAYLTGVRFQEKADLRETSFSLLNFQEVAWPDRDDSLWLEGMTYQSVSAGEGGDDWKVLLAWLDQGRYDSRNYNLLETFFKQGGHKDRADAVFIQGKRRQVQEKWWRPDNLATLFFWDLLAGYGRRPERTFWISLVIVFIGMLVFDERSFDPTFVSQWNWLRQEGKAKTVVFRFFLSLDQFLPGIDLGLAKLWQLSQISFRELVYYHFHKISGWILIPIGLAAIYSQFK</sequence>
<keyword evidence="1" id="KW-0732">Signal</keyword>
<protein>
    <recommendedName>
        <fullName evidence="4">Pentapeptide repeat protein</fullName>
    </recommendedName>
</protein>
<gene>
    <name evidence="2" type="ordered locus">Desac_2674</name>
</gene>
<accession>F2NIL4</accession>
<dbReference type="Proteomes" id="UP000000483">
    <property type="component" value="Chromosome"/>
</dbReference>
<dbReference type="OrthoDB" id="6865449at2"/>
<dbReference type="RefSeq" id="WP_013707598.1">
    <property type="nucleotide sequence ID" value="NC_015388.1"/>
</dbReference>
<dbReference type="EMBL" id="CP002629">
    <property type="protein sequence ID" value="AEB10489.1"/>
    <property type="molecule type" value="Genomic_DNA"/>
</dbReference>
<proteinExistence type="predicted"/>
<dbReference type="STRING" id="880072.Desac_2674"/>
<feature type="signal peptide" evidence="1">
    <location>
        <begin position="1"/>
        <end position="21"/>
    </location>
</feature>
<keyword evidence="3" id="KW-1185">Reference proteome</keyword>
<organism evidence="2 3">
    <name type="scientific">Desulfobacca acetoxidans (strain ATCC 700848 / DSM 11109 / ASRB2)</name>
    <dbReference type="NCBI Taxonomy" id="880072"/>
    <lineage>
        <taxon>Bacteria</taxon>
        <taxon>Pseudomonadati</taxon>
        <taxon>Thermodesulfobacteriota</taxon>
        <taxon>Desulfobaccia</taxon>
        <taxon>Desulfobaccales</taxon>
        <taxon>Desulfobaccaceae</taxon>
        <taxon>Desulfobacca</taxon>
    </lineage>
</organism>
<evidence type="ECO:0008006" key="4">
    <source>
        <dbReference type="Google" id="ProtNLM"/>
    </source>
</evidence>
<reference evidence="3" key="2">
    <citation type="submission" date="2011-03" db="EMBL/GenBank/DDBJ databases">
        <title>The complete genome of Desulfobacca acetoxidans DSM 11109.</title>
        <authorList>
            <consortium name="US DOE Joint Genome Institute (JGI-PGF)"/>
            <person name="Lucas S."/>
            <person name="Copeland A."/>
            <person name="Lapidus A."/>
            <person name="Bruce D."/>
            <person name="Goodwin L."/>
            <person name="Pitluck S."/>
            <person name="Peters L."/>
            <person name="Kyrpides N."/>
            <person name="Mavromatis K."/>
            <person name="Ivanova N."/>
            <person name="Ovchinnikova G."/>
            <person name="Teshima H."/>
            <person name="Detter J.C."/>
            <person name="Han C."/>
            <person name="Land M."/>
            <person name="Hauser L."/>
            <person name="Markowitz V."/>
            <person name="Cheng J.-F."/>
            <person name="Hugenholtz P."/>
            <person name="Woyke T."/>
            <person name="Wu D."/>
            <person name="Spring S."/>
            <person name="Schueler E."/>
            <person name="Brambilla E."/>
            <person name="Klenk H.-P."/>
            <person name="Eisen J.A."/>
        </authorList>
    </citation>
    <scope>NUCLEOTIDE SEQUENCE [LARGE SCALE GENOMIC DNA]</scope>
    <source>
        <strain evidence="3">ATCC 700848 / DSM 11109 / ASRB2</strain>
    </source>
</reference>
<evidence type="ECO:0000313" key="2">
    <source>
        <dbReference type="EMBL" id="AEB10489.1"/>
    </source>
</evidence>
<dbReference type="AlphaFoldDB" id="F2NIL4"/>
<dbReference type="KEGG" id="dao:Desac_2674"/>
<name>F2NIL4_DESAR</name>